<keyword evidence="8" id="KW-1185">Reference proteome</keyword>
<dbReference type="InterPro" id="IPR008271">
    <property type="entry name" value="Ser/Thr_kinase_AS"/>
</dbReference>
<feature type="domain" description="Protein kinase" evidence="6">
    <location>
        <begin position="12"/>
        <end position="314"/>
    </location>
</feature>
<evidence type="ECO:0000256" key="3">
    <source>
        <dbReference type="ARBA" id="ARBA00022777"/>
    </source>
</evidence>
<dbReference type="RefSeq" id="WP_201369305.1">
    <property type="nucleotide sequence ID" value="NZ_BNJG01000001.1"/>
</dbReference>
<keyword evidence="1" id="KW-0808">Transferase</keyword>
<evidence type="ECO:0000259" key="6">
    <source>
        <dbReference type="PROSITE" id="PS50011"/>
    </source>
</evidence>
<dbReference type="EMBL" id="BNJG01000001">
    <property type="protein sequence ID" value="GHO52394.1"/>
    <property type="molecule type" value="Genomic_DNA"/>
</dbReference>
<keyword evidence="5" id="KW-0812">Transmembrane</keyword>
<dbReference type="Gene3D" id="1.10.510.10">
    <property type="entry name" value="Transferase(Phosphotransferase) domain 1"/>
    <property type="match status" value="1"/>
</dbReference>
<accession>A0ABQ3UI51</accession>
<dbReference type="SMART" id="SM00220">
    <property type="entry name" value="S_TKc"/>
    <property type="match status" value="1"/>
</dbReference>
<gene>
    <name evidence="7" type="ORF">KSB_08690</name>
</gene>
<dbReference type="PANTHER" id="PTHR43289">
    <property type="entry name" value="MITOGEN-ACTIVATED PROTEIN KINASE KINASE KINASE 20-RELATED"/>
    <property type="match status" value="1"/>
</dbReference>
<dbReference type="PROSITE" id="PS00108">
    <property type="entry name" value="PROTEIN_KINASE_ST"/>
    <property type="match status" value="1"/>
</dbReference>
<feature type="transmembrane region" description="Helical" evidence="5">
    <location>
        <begin position="434"/>
        <end position="459"/>
    </location>
</feature>
<proteinExistence type="predicted"/>
<keyword evidence="5" id="KW-0472">Membrane</keyword>
<keyword evidence="2" id="KW-0547">Nucleotide-binding</keyword>
<dbReference type="PANTHER" id="PTHR43289:SF34">
    <property type="entry name" value="SERINE_THREONINE-PROTEIN KINASE YBDM-RELATED"/>
    <property type="match status" value="1"/>
</dbReference>
<dbReference type="Gene3D" id="3.30.200.20">
    <property type="entry name" value="Phosphorylase Kinase, domain 1"/>
    <property type="match status" value="1"/>
</dbReference>
<dbReference type="CDD" id="cd14014">
    <property type="entry name" value="STKc_PknB_like"/>
    <property type="match status" value="1"/>
</dbReference>
<dbReference type="InterPro" id="IPR011009">
    <property type="entry name" value="Kinase-like_dom_sf"/>
</dbReference>
<dbReference type="Pfam" id="PF00069">
    <property type="entry name" value="Pkinase"/>
    <property type="match status" value="1"/>
</dbReference>
<name>A0ABQ3UI51_9CHLR</name>
<organism evidence="7 8">
    <name type="scientific">Ktedonobacter robiniae</name>
    <dbReference type="NCBI Taxonomy" id="2778365"/>
    <lineage>
        <taxon>Bacteria</taxon>
        <taxon>Bacillati</taxon>
        <taxon>Chloroflexota</taxon>
        <taxon>Ktedonobacteria</taxon>
        <taxon>Ktedonobacterales</taxon>
        <taxon>Ktedonobacteraceae</taxon>
        <taxon>Ktedonobacter</taxon>
    </lineage>
</organism>
<evidence type="ECO:0000313" key="7">
    <source>
        <dbReference type="EMBL" id="GHO52394.1"/>
    </source>
</evidence>
<dbReference type="Proteomes" id="UP000654345">
    <property type="component" value="Unassembled WGS sequence"/>
</dbReference>
<reference evidence="7 8" key="1">
    <citation type="journal article" date="2021" name="Int. J. Syst. Evol. Microbiol.">
        <title>Reticulibacter mediterranei gen. nov., sp. nov., within the new family Reticulibacteraceae fam. nov., and Ktedonospora formicarum gen. nov., sp. nov., Ktedonobacter robiniae sp. nov., Dictyobacter formicarum sp. nov. and Dictyobacter arantiisoli sp. nov., belonging to the class Ktedonobacteria.</title>
        <authorList>
            <person name="Yabe S."/>
            <person name="Zheng Y."/>
            <person name="Wang C.M."/>
            <person name="Sakai Y."/>
            <person name="Abe K."/>
            <person name="Yokota A."/>
            <person name="Donadio S."/>
            <person name="Cavaletti L."/>
            <person name="Monciardini P."/>
        </authorList>
    </citation>
    <scope>NUCLEOTIDE SEQUENCE [LARGE SCALE GENOMIC DNA]</scope>
    <source>
        <strain evidence="7 8">SOSP1-30</strain>
    </source>
</reference>
<comment type="caution">
    <text evidence="7">The sequence shown here is derived from an EMBL/GenBank/DDBJ whole genome shotgun (WGS) entry which is preliminary data.</text>
</comment>
<dbReference type="SUPFAM" id="SSF56112">
    <property type="entry name" value="Protein kinase-like (PK-like)"/>
    <property type="match status" value="1"/>
</dbReference>
<sequence>MNMLVGKTLGGYRLIRLAESGGMGDIYLAQHMRIGRKVAIKVVCGDLRAVPNTPEGKQAAARFEREARAVAELDHENILSLYHFGDEVLEQDGQGITYLVMPFMSEGSLWNWLQKRTQQYGFGWPISAEEGGYYLLQAAAALQYAHDHGIIHRDIKPTNFLIRVERGYPKGMQHLNLQHIFPHGRPKLLLADFGLAAFYRNGRSLHRSVGTPLYMAPEQFDDPTLATSVHVGPAADQYALAVMMYQLITGRAVFEGTASQLLHHHHNTSPTPPSAHIPSLPSELDEVFLRALAKKPEQRYPNIMAFAQAYDTVLQERTQVKMYAQGRALDSRGDIHVEEAAFVIDKQREATTLPMPPLDKVIGKAHGPEQLPTISSATVHAAAIQEEAPLPQQSSLEAIVEQHPRLSSMLPAGISSRSLQLRTLPLHLLQQSTAFGVIIVGLVFLLLLTTGMLLTMLLLGHGR</sequence>
<protein>
    <recommendedName>
        <fullName evidence="6">Protein kinase domain-containing protein</fullName>
    </recommendedName>
</protein>
<dbReference type="PROSITE" id="PS50011">
    <property type="entry name" value="PROTEIN_KINASE_DOM"/>
    <property type="match status" value="1"/>
</dbReference>
<evidence type="ECO:0000256" key="1">
    <source>
        <dbReference type="ARBA" id="ARBA00022679"/>
    </source>
</evidence>
<evidence type="ECO:0000313" key="8">
    <source>
        <dbReference type="Proteomes" id="UP000654345"/>
    </source>
</evidence>
<evidence type="ECO:0000256" key="2">
    <source>
        <dbReference type="ARBA" id="ARBA00022741"/>
    </source>
</evidence>
<keyword evidence="4" id="KW-0067">ATP-binding</keyword>
<keyword evidence="5" id="KW-1133">Transmembrane helix</keyword>
<keyword evidence="3" id="KW-0418">Kinase</keyword>
<evidence type="ECO:0000256" key="4">
    <source>
        <dbReference type="ARBA" id="ARBA00022840"/>
    </source>
</evidence>
<evidence type="ECO:0000256" key="5">
    <source>
        <dbReference type="SAM" id="Phobius"/>
    </source>
</evidence>
<dbReference type="InterPro" id="IPR000719">
    <property type="entry name" value="Prot_kinase_dom"/>
</dbReference>